<evidence type="ECO:0000313" key="2">
    <source>
        <dbReference type="Proteomes" id="UP001177023"/>
    </source>
</evidence>
<protein>
    <submittedName>
        <fullName evidence="1">Uncharacterized protein</fullName>
    </submittedName>
</protein>
<keyword evidence="2" id="KW-1185">Reference proteome</keyword>
<organism evidence="1 2">
    <name type="scientific">Mesorhabditis spiculigera</name>
    <dbReference type="NCBI Taxonomy" id="96644"/>
    <lineage>
        <taxon>Eukaryota</taxon>
        <taxon>Metazoa</taxon>
        <taxon>Ecdysozoa</taxon>
        <taxon>Nematoda</taxon>
        <taxon>Chromadorea</taxon>
        <taxon>Rhabditida</taxon>
        <taxon>Rhabditina</taxon>
        <taxon>Rhabditomorpha</taxon>
        <taxon>Rhabditoidea</taxon>
        <taxon>Rhabditidae</taxon>
        <taxon>Mesorhabditinae</taxon>
        <taxon>Mesorhabditis</taxon>
    </lineage>
</organism>
<dbReference type="Proteomes" id="UP001177023">
    <property type="component" value="Unassembled WGS sequence"/>
</dbReference>
<reference evidence="1" key="1">
    <citation type="submission" date="2023-06" db="EMBL/GenBank/DDBJ databases">
        <authorList>
            <person name="Delattre M."/>
        </authorList>
    </citation>
    <scope>NUCLEOTIDE SEQUENCE</scope>
    <source>
        <strain evidence="1">AF72</strain>
    </source>
</reference>
<proteinExistence type="predicted"/>
<evidence type="ECO:0000313" key="1">
    <source>
        <dbReference type="EMBL" id="CAJ0582903.1"/>
    </source>
</evidence>
<gene>
    <name evidence="1" type="ORF">MSPICULIGERA_LOCUS21033</name>
</gene>
<sequence>MRHNQVVYRYKPKPLEKVVWKQVERRTADGYLISVSSQESVQVADYDKFYACPVSESGNGYAAKKADRSGNPNHTLEAERIGLATAYNEYRKMHLVVACFE</sequence>
<name>A0AA36G7Q6_9BILA</name>
<accession>A0AA36G7Q6</accession>
<feature type="non-terminal residue" evidence="1">
    <location>
        <position position="101"/>
    </location>
</feature>
<dbReference type="EMBL" id="CATQJA010002665">
    <property type="protein sequence ID" value="CAJ0582903.1"/>
    <property type="molecule type" value="Genomic_DNA"/>
</dbReference>
<comment type="caution">
    <text evidence="1">The sequence shown here is derived from an EMBL/GenBank/DDBJ whole genome shotgun (WGS) entry which is preliminary data.</text>
</comment>
<dbReference type="AlphaFoldDB" id="A0AA36G7Q6"/>